<reference evidence="1 2" key="2">
    <citation type="submission" date="2019-01" db="EMBL/GenBank/DDBJ databases">
        <title>Motilimonas pumilus sp. nov., isolated from the gut of sea cucumber (Apostichopus japonicus).</title>
        <authorList>
            <person name="Wang F.-Q."/>
            <person name="Ren L.-H."/>
            <person name="Lin Y.-W."/>
            <person name="Sun G.-H."/>
            <person name="Du Z.-J."/>
            <person name="Zhao J.-X."/>
            <person name="Liu X.-J."/>
            <person name="Liu L.-J."/>
        </authorList>
    </citation>
    <scope>NUCLEOTIDE SEQUENCE [LARGE SCALE GENOMIC DNA]</scope>
    <source>
        <strain evidence="1 2">PLHSC7-2</strain>
    </source>
</reference>
<reference evidence="1 2" key="1">
    <citation type="submission" date="2018-09" db="EMBL/GenBank/DDBJ databases">
        <authorList>
            <person name="Wang F."/>
        </authorList>
    </citation>
    <scope>NUCLEOTIDE SEQUENCE [LARGE SCALE GENOMIC DNA]</scope>
    <source>
        <strain evidence="1 2">PLHSC7-2</strain>
    </source>
</reference>
<keyword evidence="2" id="KW-1185">Reference proteome</keyword>
<dbReference type="RefSeq" id="WP_232525324.1">
    <property type="nucleotide sequence ID" value="NZ_QZCH01000061.1"/>
</dbReference>
<organism evidence="1 2">
    <name type="scientific">Motilimonas pumila</name>
    <dbReference type="NCBI Taxonomy" id="2303987"/>
    <lineage>
        <taxon>Bacteria</taxon>
        <taxon>Pseudomonadati</taxon>
        <taxon>Pseudomonadota</taxon>
        <taxon>Gammaproteobacteria</taxon>
        <taxon>Alteromonadales</taxon>
        <taxon>Alteromonadales genera incertae sedis</taxon>
        <taxon>Motilimonas</taxon>
    </lineage>
</organism>
<sequence length="70" mass="8064">MQKQYAGLSWQRVNAIIIKVKPVSQGMILIAELRITRIMCKCALGVFVHRNFARKSIQHNADQHNAQLYI</sequence>
<dbReference type="Proteomes" id="UP000283255">
    <property type="component" value="Unassembled WGS sequence"/>
</dbReference>
<comment type="caution">
    <text evidence="1">The sequence shown here is derived from an EMBL/GenBank/DDBJ whole genome shotgun (WGS) entry which is preliminary data.</text>
</comment>
<accession>A0A418Y9C1</accession>
<protein>
    <submittedName>
        <fullName evidence="1">Uncharacterized protein</fullName>
    </submittedName>
</protein>
<proteinExistence type="predicted"/>
<dbReference type="EMBL" id="QZCH01000061">
    <property type="protein sequence ID" value="RJG36964.1"/>
    <property type="molecule type" value="Genomic_DNA"/>
</dbReference>
<gene>
    <name evidence="1" type="ORF">D1Z90_20050</name>
</gene>
<name>A0A418Y9C1_9GAMM</name>
<evidence type="ECO:0000313" key="1">
    <source>
        <dbReference type="EMBL" id="RJG36964.1"/>
    </source>
</evidence>
<dbReference type="AlphaFoldDB" id="A0A418Y9C1"/>
<feature type="non-terminal residue" evidence="1">
    <location>
        <position position="70"/>
    </location>
</feature>
<evidence type="ECO:0000313" key="2">
    <source>
        <dbReference type="Proteomes" id="UP000283255"/>
    </source>
</evidence>